<dbReference type="PANTHER" id="PTHR21327">
    <property type="entry name" value="GTP CYCLOHYDROLASE II-RELATED"/>
    <property type="match status" value="1"/>
</dbReference>
<dbReference type="InterPro" id="IPR037238">
    <property type="entry name" value="YbiA-like_sf"/>
</dbReference>
<dbReference type="GO" id="GO:0008686">
    <property type="term" value="F:3,4-dihydroxy-2-butanone-4-phosphate synthase activity"/>
    <property type="evidence" value="ECO:0007669"/>
    <property type="project" value="TreeGrafter"/>
</dbReference>
<sequence>MSDNIFTNWCYLPTSLGKFRMYDTGNENLRLICSGNIKHLKKPPLIRVHSSCIASEVFKSLDCDCSDQLWMAMKMIHSEGSGLIFHLNQEGRGQGLSNKIKAINLMQHKGLDTHDAFNALGLEQDIRSYQSVVDILLFLNIHQIKLITNNPQKISFFNDKNICVKSVVSTIPIIRVENQSYLISKKNKLNHKFDLSQLENQNSYPDTLKKKETAREIKFYEKDQPYGFFSNFSNHAVYLKNKIWKTSEHYYQSQKYANSDYEEKIRLAPSPMIAAKMGRDHRFSPKPDWENVKNTIMLEVLFAKFTQHPELKDELIKTAPLTIIEHTENDHYWGDGGNGSGKNMLGKLLMKVRSSLLCN</sequence>
<keyword evidence="5" id="KW-0686">Riboflavin biosynthesis</keyword>
<dbReference type="InterPro" id="IPR000926">
    <property type="entry name" value="RibA"/>
</dbReference>
<comment type="catalytic activity">
    <reaction evidence="2">
        <text>2,5-diamino-6-hydroxy-4-(5-phosphoribosylamino)-pyrimidine + H2O = 2,5,6-triamino-4-hydroxypyrimidine + D-ribose 5-phosphate</text>
        <dbReference type="Rhea" id="RHEA:23436"/>
        <dbReference type="ChEBI" id="CHEBI:15377"/>
        <dbReference type="ChEBI" id="CHEBI:58614"/>
        <dbReference type="ChEBI" id="CHEBI:78346"/>
        <dbReference type="ChEBI" id="CHEBI:137796"/>
    </reaction>
</comment>
<dbReference type="Proteomes" id="UP000189670">
    <property type="component" value="Unassembled WGS sequence"/>
</dbReference>
<gene>
    <name evidence="15" type="ORF">OMM_02128</name>
</gene>
<reference evidence="16" key="1">
    <citation type="submission" date="2012-11" db="EMBL/GenBank/DDBJ databases">
        <authorList>
            <person name="Lucero-Rivera Y.E."/>
            <person name="Tovar-Ramirez D."/>
        </authorList>
    </citation>
    <scope>NUCLEOTIDE SEQUENCE [LARGE SCALE GENOMIC DNA]</scope>
    <source>
        <strain evidence="16">Araruama</strain>
    </source>
</reference>
<evidence type="ECO:0000256" key="10">
    <source>
        <dbReference type="ARBA" id="ARBA00023211"/>
    </source>
</evidence>
<dbReference type="GO" id="GO:0005829">
    <property type="term" value="C:cytosol"/>
    <property type="evidence" value="ECO:0007669"/>
    <property type="project" value="TreeGrafter"/>
</dbReference>
<keyword evidence="7" id="KW-0378">Hydrolase</keyword>
<comment type="pathway">
    <text evidence="3">Cofactor biosynthesis; riboflavin biosynthesis.</text>
</comment>
<dbReference type="PANTHER" id="PTHR21327:SF46">
    <property type="entry name" value="3,4-DIHYDROXY-2-BUTANONE 4-PHOSPHATE SYNTHASE"/>
    <property type="match status" value="1"/>
</dbReference>
<evidence type="ECO:0000256" key="7">
    <source>
        <dbReference type="ARBA" id="ARBA00022801"/>
    </source>
</evidence>
<dbReference type="NCBIfam" id="TIGR02464">
    <property type="entry name" value="ribofla_fusion"/>
    <property type="match status" value="1"/>
</dbReference>
<evidence type="ECO:0000313" key="15">
    <source>
        <dbReference type="EMBL" id="ETR71903.1"/>
    </source>
</evidence>
<protein>
    <recommendedName>
        <fullName evidence="4">GTP cyclohydrolase II</fullName>
        <ecNumber evidence="4">3.5.4.25</ecNumber>
    </recommendedName>
</protein>
<dbReference type="CDD" id="cd15457">
    <property type="entry name" value="NADAR"/>
    <property type="match status" value="1"/>
</dbReference>
<dbReference type="GO" id="GO:0005525">
    <property type="term" value="F:GTP binding"/>
    <property type="evidence" value="ECO:0007669"/>
    <property type="project" value="UniProtKB-KW"/>
</dbReference>
<dbReference type="EC" id="3.5.4.25" evidence="4"/>
<dbReference type="Gene3D" id="3.40.50.10990">
    <property type="entry name" value="GTP cyclohydrolase II"/>
    <property type="match status" value="1"/>
</dbReference>
<dbReference type="SUPFAM" id="SSF143990">
    <property type="entry name" value="YbiA-like"/>
    <property type="match status" value="1"/>
</dbReference>
<dbReference type="GO" id="GO:0003935">
    <property type="term" value="F:GTP cyclohydrolase II activity"/>
    <property type="evidence" value="ECO:0007669"/>
    <property type="project" value="UniProtKB-EC"/>
</dbReference>
<keyword evidence="6" id="KW-0547">Nucleotide-binding</keyword>
<keyword evidence="11" id="KW-0456">Lyase</keyword>
<keyword evidence="10" id="KW-0464">Manganese</keyword>
<evidence type="ECO:0000256" key="4">
    <source>
        <dbReference type="ARBA" id="ARBA00012762"/>
    </source>
</evidence>
<evidence type="ECO:0000256" key="11">
    <source>
        <dbReference type="ARBA" id="ARBA00023239"/>
    </source>
</evidence>
<evidence type="ECO:0000256" key="6">
    <source>
        <dbReference type="ARBA" id="ARBA00022741"/>
    </source>
</evidence>
<evidence type="ECO:0000256" key="12">
    <source>
        <dbReference type="ARBA" id="ARBA00049295"/>
    </source>
</evidence>
<organism evidence="15 16">
    <name type="scientific">Candidatus Magnetoglobus multicellularis str. Araruama</name>
    <dbReference type="NCBI Taxonomy" id="890399"/>
    <lineage>
        <taxon>Bacteria</taxon>
        <taxon>Pseudomonadati</taxon>
        <taxon>Thermodesulfobacteriota</taxon>
        <taxon>Desulfobacteria</taxon>
        <taxon>Desulfobacterales</taxon>
        <taxon>Desulfobacteraceae</taxon>
        <taxon>Candidatus Magnetoglobus</taxon>
    </lineage>
</organism>
<evidence type="ECO:0000256" key="9">
    <source>
        <dbReference type="ARBA" id="ARBA00023134"/>
    </source>
</evidence>
<accession>A0A1V1PAW1</accession>
<dbReference type="SUPFAM" id="SSF142695">
    <property type="entry name" value="RibA-like"/>
    <property type="match status" value="1"/>
</dbReference>
<dbReference type="InterPro" id="IPR036144">
    <property type="entry name" value="RibA-like_sf"/>
</dbReference>
<keyword evidence="9" id="KW-0342">GTP-binding</keyword>
<evidence type="ECO:0000313" key="16">
    <source>
        <dbReference type="Proteomes" id="UP000189670"/>
    </source>
</evidence>
<dbReference type="GO" id="GO:0009231">
    <property type="term" value="P:riboflavin biosynthetic process"/>
    <property type="evidence" value="ECO:0007669"/>
    <property type="project" value="UniProtKB-UniPathway"/>
</dbReference>
<dbReference type="AlphaFoldDB" id="A0A1V1PAW1"/>
<evidence type="ECO:0000259" key="14">
    <source>
        <dbReference type="Pfam" id="PF08719"/>
    </source>
</evidence>
<feature type="domain" description="GTP cyclohydrolase II" evidence="13">
    <location>
        <begin position="11"/>
        <end position="167"/>
    </location>
</feature>
<evidence type="ECO:0000256" key="5">
    <source>
        <dbReference type="ARBA" id="ARBA00022619"/>
    </source>
</evidence>
<dbReference type="Pfam" id="PF08719">
    <property type="entry name" value="NADAR"/>
    <property type="match status" value="1"/>
</dbReference>
<comment type="caution">
    <text evidence="15">The sequence shown here is derived from an EMBL/GenBank/DDBJ whole genome shotgun (WGS) entry which is preliminary data.</text>
</comment>
<dbReference type="InterPro" id="IPR032677">
    <property type="entry name" value="GTP_cyclohydro_II"/>
</dbReference>
<evidence type="ECO:0000256" key="8">
    <source>
        <dbReference type="ARBA" id="ARBA00022842"/>
    </source>
</evidence>
<evidence type="ECO:0000259" key="13">
    <source>
        <dbReference type="Pfam" id="PF00925"/>
    </source>
</evidence>
<evidence type="ECO:0000256" key="3">
    <source>
        <dbReference type="ARBA" id="ARBA00005104"/>
    </source>
</evidence>
<name>A0A1V1PAW1_9BACT</name>
<dbReference type="Pfam" id="PF00925">
    <property type="entry name" value="GTP_cyclohydro2"/>
    <property type="match status" value="1"/>
</dbReference>
<comment type="catalytic activity">
    <reaction evidence="1">
        <text>5-amino-6-(5-phospho-D-ribosylamino)uracil + H2O = 5,6-diaminouracil + D-ribose 5-phosphate</text>
        <dbReference type="Rhea" id="RHEA:55020"/>
        <dbReference type="ChEBI" id="CHEBI:15377"/>
        <dbReference type="ChEBI" id="CHEBI:46252"/>
        <dbReference type="ChEBI" id="CHEBI:58453"/>
        <dbReference type="ChEBI" id="CHEBI:78346"/>
    </reaction>
</comment>
<dbReference type="CDD" id="cd00641">
    <property type="entry name" value="GTP_cyclohydro2"/>
    <property type="match status" value="1"/>
</dbReference>
<dbReference type="InterPro" id="IPR012816">
    <property type="entry name" value="NADAR"/>
</dbReference>
<keyword evidence="8" id="KW-0460">Magnesium</keyword>
<dbReference type="NCBIfam" id="NF001591">
    <property type="entry name" value="PRK00393.1"/>
    <property type="match status" value="1"/>
</dbReference>
<evidence type="ECO:0000256" key="1">
    <source>
        <dbReference type="ARBA" id="ARBA00000022"/>
    </source>
</evidence>
<dbReference type="UniPathway" id="UPA00275"/>
<feature type="domain" description="NADAR" evidence="14">
    <location>
        <begin position="219"/>
        <end position="356"/>
    </location>
</feature>
<dbReference type="Gene3D" id="1.10.357.40">
    <property type="entry name" value="YbiA-like"/>
    <property type="match status" value="1"/>
</dbReference>
<dbReference type="EMBL" id="ATBP01000208">
    <property type="protein sequence ID" value="ETR71903.1"/>
    <property type="molecule type" value="Genomic_DNA"/>
</dbReference>
<proteinExistence type="predicted"/>
<evidence type="ECO:0000256" key="2">
    <source>
        <dbReference type="ARBA" id="ARBA00000751"/>
    </source>
</evidence>
<comment type="catalytic activity">
    <reaction evidence="12">
        <text>GTP + 4 H2O = 2,5-diamino-6-hydroxy-4-(5-phosphoribosylamino)-pyrimidine + formate + 2 phosphate + 3 H(+)</text>
        <dbReference type="Rhea" id="RHEA:23704"/>
        <dbReference type="ChEBI" id="CHEBI:15377"/>
        <dbReference type="ChEBI" id="CHEBI:15378"/>
        <dbReference type="ChEBI" id="CHEBI:15740"/>
        <dbReference type="ChEBI" id="CHEBI:37565"/>
        <dbReference type="ChEBI" id="CHEBI:43474"/>
        <dbReference type="ChEBI" id="CHEBI:58614"/>
        <dbReference type="EC" id="3.5.4.25"/>
    </reaction>
</comment>